<protein>
    <submittedName>
        <fullName evidence="1">Unannotated protein</fullName>
    </submittedName>
</protein>
<sequence length="116" mass="13023">MADTFHINWYATGLRAERLEAALADITQTSLRYGATAWSVHRSQDDQYKFLQIVHFSEKISFERWWEGSEMVEFRTITSGWWQVPVLYSPQKLVGHGSISSANGNGAVAAEQASAA</sequence>
<name>A0A6J7CXM4_9ZZZZ</name>
<reference evidence="1" key="1">
    <citation type="submission" date="2020-05" db="EMBL/GenBank/DDBJ databases">
        <authorList>
            <person name="Chiriac C."/>
            <person name="Salcher M."/>
            <person name="Ghai R."/>
            <person name="Kavagutti S V."/>
        </authorList>
    </citation>
    <scope>NUCLEOTIDE SEQUENCE</scope>
</reference>
<dbReference type="AlphaFoldDB" id="A0A6J7CXM4"/>
<gene>
    <name evidence="1" type="ORF">UFOPK3423_00297</name>
</gene>
<dbReference type="EMBL" id="CAFBLQ010000020">
    <property type="protein sequence ID" value="CAB4862350.1"/>
    <property type="molecule type" value="Genomic_DNA"/>
</dbReference>
<evidence type="ECO:0000313" key="1">
    <source>
        <dbReference type="EMBL" id="CAB4862350.1"/>
    </source>
</evidence>
<proteinExistence type="predicted"/>
<accession>A0A6J7CXM4</accession>
<organism evidence="1">
    <name type="scientific">freshwater metagenome</name>
    <dbReference type="NCBI Taxonomy" id="449393"/>
    <lineage>
        <taxon>unclassified sequences</taxon>
        <taxon>metagenomes</taxon>
        <taxon>ecological metagenomes</taxon>
    </lineage>
</organism>